<dbReference type="OrthoDB" id="10524893at2759"/>
<dbReference type="RefSeq" id="XP_025468945.1">
    <property type="nucleotide sequence ID" value="XM_025611453.1"/>
</dbReference>
<protein>
    <submittedName>
        <fullName evidence="1">Uncharacterized protein</fullName>
    </submittedName>
</protein>
<keyword evidence="2" id="KW-1185">Reference proteome</keyword>
<dbReference type="AlphaFoldDB" id="A0A317WZ77"/>
<reference evidence="1 2" key="1">
    <citation type="submission" date="2016-12" db="EMBL/GenBank/DDBJ databases">
        <title>The genomes of Aspergillus section Nigri reveals drivers in fungal speciation.</title>
        <authorList>
            <consortium name="DOE Joint Genome Institute"/>
            <person name="Vesth T.C."/>
            <person name="Nybo J."/>
            <person name="Theobald S."/>
            <person name="Brandl J."/>
            <person name="Frisvad J.C."/>
            <person name="Nielsen K.F."/>
            <person name="Lyhne E.K."/>
            <person name="Kogle M.E."/>
            <person name="Kuo A."/>
            <person name="Riley R."/>
            <person name="Clum A."/>
            <person name="Nolan M."/>
            <person name="Lipzen A."/>
            <person name="Salamov A."/>
            <person name="Henrissat B."/>
            <person name="Wiebenga A."/>
            <person name="De Vries R.P."/>
            <person name="Grigoriev I.V."/>
            <person name="Mortensen U.H."/>
            <person name="Andersen M.R."/>
            <person name="Baker S.E."/>
        </authorList>
    </citation>
    <scope>NUCLEOTIDE SEQUENCE [LARGE SCALE GENOMIC DNA]</scope>
    <source>
        <strain evidence="1 2">CBS 115572</strain>
    </source>
</reference>
<dbReference type="Proteomes" id="UP000246702">
    <property type="component" value="Unassembled WGS sequence"/>
</dbReference>
<evidence type="ECO:0000313" key="1">
    <source>
        <dbReference type="EMBL" id="PWY90567.1"/>
    </source>
</evidence>
<accession>A0A317WZ77</accession>
<gene>
    <name evidence="1" type="ORF">BO94DRAFT_534070</name>
</gene>
<sequence>MTRPPRSPRTNAFSLSSFASSAVAWLTSGGGMQGARHGQQCLQPGATDMHVSQCSASLGMPGQEGAVARQAVRHWRIHFIRTALTYRLLSFVWRLIPLSVDRSLGSRRPLSGDVHP</sequence>
<organism evidence="1 2">
    <name type="scientific">Aspergillus sclerotioniger CBS 115572</name>
    <dbReference type="NCBI Taxonomy" id="1450535"/>
    <lineage>
        <taxon>Eukaryota</taxon>
        <taxon>Fungi</taxon>
        <taxon>Dikarya</taxon>
        <taxon>Ascomycota</taxon>
        <taxon>Pezizomycotina</taxon>
        <taxon>Eurotiomycetes</taxon>
        <taxon>Eurotiomycetidae</taxon>
        <taxon>Eurotiales</taxon>
        <taxon>Aspergillaceae</taxon>
        <taxon>Aspergillus</taxon>
        <taxon>Aspergillus subgen. Circumdati</taxon>
    </lineage>
</organism>
<proteinExistence type="predicted"/>
<dbReference type="GeneID" id="37113596"/>
<comment type="caution">
    <text evidence="1">The sequence shown here is derived from an EMBL/GenBank/DDBJ whole genome shotgun (WGS) entry which is preliminary data.</text>
</comment>
<dbReference type="EMBL" id="MSFK01000010">
    <property type="protein sequence ID" value="PWY90567.1"/>
    <property type="molecule type" value="Genomic_DNA"/>
</dbReference>
<evidence type="ECO:0000313" key="2">
    <source>
        <dbReference type="Proteomes" id="UP000246702"/>
    </source>
</evidence>
<name>A0A317WZ77_9EURO</name>